<gene>
    <name evidence="1" type="ORF">KIN20_002363</name>
</gene>
<proteinExistence type="predicted"/>
<sequence>MWHVILVYGAVRLHSAHSQVATKSVIDFCSVADPHSCGPGVCVSQRYGKSLSVPDWMDGQKVRQTLSGCLP</sequence>
<accession>A0AAD5LZP2</accession>
<name>A0AAD5LZP2_PARTN</name>
<protein>
    <submittedName>
        <fullName evidence="1">Uncharacterized protein</fullName>
    </submittedName>
</protein>
<evidence type="ECO:0000313" key="2">
    <source>
        <dbReference type="Proteomes" id="UP001196413"/>
    </source>
</evidence>
<reference evidence="1" key="1">
    <citation type="submission" date="2021-06" db="EMBL/GenBank/DDBJ databases">
        <title>Parelaphostrongylus tenuis whole genome reference sequence.</title>
        <authorList>
            <person name="Garwood T.J."/>
            <person name="Larsen P.A."/>
            <person name="Fountain-Jones N.M."/>
            <person name="Garbe J.R."/>
            <person name="Macchietto M.G."/>
            <person name="Kania S.A."/>
            <person name="Gerhold R.W."/>
            <person name="Richards J.E."/>
            <person name="Wolf T.M."/>
        </authorList>
    </citation>
    <scope>NUCLEOTIDE SEQUENCE</scope>
    <source>
        <strain evidence="1">MNPRO001-30</strain>
        <tissue evidence="1">Meninges</tissue>
    </source>
</reference>
<organism evidence="1 2">
    <name type="scientific">Parelaphostrongylus tenuis</name>
    <name type="common">Meningeal worm</name>
    <dbReference type="NCBI Taxonomy" id="148309"/>
    <lineage>
        <taxon>Eukaryota</taxon>
        <taxon>Metazoa</taxon>
        <taxon>Ecdysozoa</taxon>
        <taxon>Nematoda</taxon>
        <taxon>Chromadorea</taxon>
        <taxon>Rhabditida</taxon>
        <taxon>Rhabditina</taxon>
        <taxon>Rhabditomorpha</taxon>
        <taxon>Strongyloidea</taxon>
        <taxon>Metastrongylidae</taxon>
        <taxon>Parelaphostrongylus</taxon>
    </lineage>
</organism>
<comment type="caution">
    <text evidence="1">The sequence shown here is derived from an EMBL/GenBank/DDBJ whole genome shotgun (WGS) entry which is preliminary data.</text>
</comment>
<dbReference type="EMBL" id="JAHQIW010000303">
    <property type="protein sequence ID" value="KAJ1347328.1"/>
    <property type="molecule type" value="Genomic_DNA"/>
</dbReference>
<dbReference type="Proteomes" id="UP001196413">
    <property type="component" value="Unassembled WGS sequence"/>
</dbReference>
<keyword evidence="2" id="KW-1185">Reference proteome</keyword>
<evidence type="ECO:0000313" key="1">
    <source>
        <dbReference type="EMBL" id="KAJ1347328.1"/>
    </source>
</evidence>
<dbReference type="AlphaFoldDB" id="A0AAD5LZP2"/>